<keyword evidence="2" id="KW-1185">Reference proteome</keyword>
<proteinExistence type="predicted"/>
<evidence type="ECO:0000313" key="2">
    <source>
        <dbReference type="Proteomes" id="UP000077266"/>
    </source>
</evidence>
<dbReference type="AlphaFoldDB" id="A0A165KJL8"/>
<dbReference type="Proteomes" id="UP000077266">
    <property type="component" value="Unassembled WGS sequence"/>
</dbReference>
<accession>A0A165KJL8</accession>
<reference evidence="1 2" key="1">
    <citation type="journal article" date="2016" name="Mol. Biol. Evol.">
        <title>Comparative Genomics of Early-Diverging Mushroom-Forming Fungi Provides Insights into the Origins of Lignocellulose Decay Capabilities.</title>
        <authorList>
            <person name="Nagy L.G."/>
            <person name="Riley R."/>
            <person name="Tritt A."/>
            <person name="Adam C."/>
            <person name="Daum C."/>
            <person name="Floudas D."/>
            <person name="Sun H."/>
            <person name="Yadav J.S."/>
            <person name="Pangilinan J."/>
            <person name="Larsson K.H."/>
            <person name="Matsuura K."/>
            <person name="Barry K."/>
            <person name="Labutti K."/>
            <person name="Kuo R."/>
            <person name="Ohm R.A."/>
            <person name="Bhattacharya S.S."/>
            <person name="Shirouzu T."/>
            <person name="Yoshinaga Y."/>
            <person name="Martin F.M."/>
            <person name="Grigoriev I.V."/>
            <person name="Hibbett D.S."/>
        </authorList>
    </citation>
    <scope>NUCLEOTIDE SEQUENCE [LARGE SCALE GENOMIC DNA]</scope>
    <source>
        <strain evidence="1 2">HHB12029</strain>
    </source>
</reference>
<sequence length="95" mass="10491">MPRGSFFAHIATSSAPYIWPRLEQITFGVFVNCDSECYDGLLLLLATRSRHATAPHDGEAAPDADPARPCKIRRIDLPEDAPSWVAAEVKRLLSL</sequence>
<dbReference type="InParanoid" id="A0A165KJL8"/>
<protein>
    <submittedName>
        <fullName evidence="1">Uncharacterized protein</fullName>
    </submittedName>
</protein>
<gene>
    <name evidence="1" type="ORF">EXIGLDRAFT_733356</name>
</gene>
<dbReference type="EMBL" id="KV425943">
    <property type="protein sequence ID" value="KZV96438.1"/>
    <property type="molecule type" value="Genomic_DNA"/>
</dbReference>
<name>A0A165KJL8_EXIGL</name>
<organism evidence="1 2">
    <name type="scientific">Exidia glandulosa HHB12029</name>
    <dbReference type="NCBI Taxonomy" id="1314781"/>
    <lineage>
        <taxon>Eukaryota</taxon>
        <taxon>Fungi</taxon>
        <taxon>Dikarya</taxon>
        <taxon>Basidiomycota</taxon>
        <taxon>Agaricomycotina</taxon>
        <taxon>Agaricomycetes</taxon>
        <taxon>Auriculariales</taxon>
        <taxon>Exidiaceae</taxon>
        <taxon>Exidia</taxon>
    </lineage>
</organism>
<evidence type="ECO:0000313" key="1">
    <source>
        <dbReference type="EMBL" id="KZV96438.1"/>
    </source>
</evidence>